<protein>
    <submittedName>
        <fullName evidence="2">Putative conserved secreted protein</fullName>
    </submittedName>
</protein>
<dbReference type="InterPro" id="IPR012674">
    <property type="entry name" value="Calycin"/>
</dbReference>
<sequence>LLAMKGSIIFLSLVFLPLVKSDDTEDPSLSYRADVYNYEDPTNWLNQTFVLLRATERHWHRGNSMCLKSEFTRKNDKGVFFHNVTYRAATLTEDGRGVLSKHTIQIKIKVVKEKGRQPKLSIKEVKKGNPKNNEMFSEYWPVLYSGASCIILGGFGEPYVKNSCTMWVPLDLVDDVDPACYYIILSECTTPLYKGYESEMPTCDILDSLGNGPK</sequence>
<feature type="non-terminal residue" evidence="2">
    <location>
        <position position="1"/>
    </location>
</feature>
<keyword evidence="1" id="KW-0732">Signal</keyword>
<evidence type="ECO:0000313" key="2">
    <source>
        <dbReference type="EMBL" id="JAP68480.1"/>
    </source>
</evidence>
<dbReference type="EMBL" id="GEFH01000101">
    <property type="protein sequence ID" value="JAP68480.1"/>
    <property type="molecule type" value="mRNA"/>
</dbReference>
<dbReference type="Gene3D" id="2.40.128.20">
    <property type="match status" value="1"/>
</dbReference>
<proteinExistence type="evidence at transcript level"/>
<dbReference type="SUPFAM" id="SSF50814">
    <property type="entry name" value="Lipocalins"/>
    <property type="match status" value="1"/>
</dbReference>
<accession>A0A131XQX9</accession>
<feature type="signal peptide" evidence="1">
    <location>
        <begin position="1"/>
        <end position="21"/>
    </location>
</feature>
<organism evidence="2">
    <name type="scientific">Hyalomma excavatum</name>
    <dbReference type="NCBI Taxonomy" id="257692"/>
    <lineage>
        <taxon>Eukaryota</taxon>
        <taxon>Metazoa</taxon>
        <taxon>Ecdysozoa</taxon>
        <taxon>Arthropoda</taxon>
        <taxon>Chelicerata</taxon>
        <taxon>Arachnida</taxon>
        <taxon>Acari</taxon>
        <taxon>Parasitiformes</taxon>
        <taxon>Ixodida</taxon>
        <taxon>Ixodoidea</taxon>
        <taxon>Ixodidae</taxon>
        <taxon>Hyalomminae</taxon>
        <taxon>Hyalomma</taxon>
    </lineage>
</organism>
<reference evidence="2" key="1">
    <citation type="journal article" date="2017" name="Ticks Tick Borne Dis.">
        <title>An insight into the sialome of Hyalomma excavatum.</title>
        <authorList>
            <person name="Ribeiro J.M."/>
            <person name="Slovak M."/>
            <person name="Francischetti I.M."/>
        </authorList>
    </citation>
    <scope>NUCLEOTIDE SEQUENCE</scope>
    <source>
        <strain evidence="2">Samish</strain>
        <tissue evidence="2">Salivary glands</tissue>
    </source>
</reference>
<evidence type="ECO:0000256" key="1">
    <source>
        <dbReference type="SAM" id="SignalP"/>
    </source>
</evidence>
<dbReference type="AlphaFoldDB" id="A0A131XQX9"/>
<name>A0A131XQX9_9ACAR</name>
<feature type="chain" id="PRO_5007284042" evidence="1">
    <location>
        <begin position="22"/>
        <end position="214"/>
    </location>
</feature>